<gene>
    <name evidence="4" type="ORF">g.22945</name>
</gene>
<feature type="coiled-coil region" evidence="1">
    <location>
        <begin position="88"/>
        <end position="115"/>
    </location>
</feature>
<sequence length="597" mass="69304">MDAWNVICRTMLLLLLTNHIVSSENQDAEFYNLTLTTNSPGLQYEIIGEGKLCKSSWTINTFIDLKYLINSLIDVNKMLKSINSFAINNTYQITLNQLEKRVKKINTDTQTIRQMARHSKKVKRSFESGGSALQWMFGIADADDVRRYDSSINKLENDQKDMIHIVEDQVSILRSTITNFNETITTFNDNKLLFDKNMKKIEKTINTIDIQLADENKQIIILKLISLIENNINELDIFVTRLQRIISNVQMNKLDVFIITPDQFLSEIQRMENILPENLKFPVKFNEDNIQEIYKILLIDLHPMNDRLIFSIKIPLCIIDIFKLYYILPIYVPINDLGQFIHITENPMYLITDDLVTKYFIWSNINNCVKVANTFVCGFNEIIHNSVTDPTCVTEILKNSIAKPTQCDTYITEFKKELWYPSFFKNNWYFVCEKPSLITIICNKRSFIRRLTLKSSGKLSLKAGCVAQTTLGVIITEQILESSFVTQPLQLSLLNDSCCNIAVNRLYPKPIHLDEIKNLKFDKESFDKINAKLDQQETLLNSLTLEKTYEFVYTNKYLITIIAVILLYLSIQFCIKKKKKNLENINLGYYPKSTDQA</sequence>
<name>A0A2S2NUQ6_SCHGA</name>
<organism evidence="4">
    <name type="scientific">Schizaphis graminum</name>
    <name type="common">Green bug aphid</name>
    <dbReference type="NCBI Taxonomy" id="13262"/>
    <lineage>
        <taxon>Eukaryota</taxon>
        <taxon>Metazoa</taxon>
        <taxon>Ecdysozoa</taxon>
        <taxon>Arthropoda</taxon>
        <taxon>Hexapoda</taxon>
        <taxon>Insecta</taxon>
        <taxon>Pterygota</taxon>
        <taxon>Neoptera</taxon>
        <taxon>Paraneoptera</taxon>
        <taxon>Hemiptera</taxon>
        <taxon>Sternorrhyncha</taxon>
        <taxon>Aphidomorpha</taxon>
        <taxon>Aphidoidea</taxon>
        <taxon>Aphididae</taxon>
        <taxon>Aphidini</taxon>
        <taxon>Schizaphis</taxon>
    </lineage>
</organism>
<feature type="chain" id="PRO_5015490837" evidence="3">
    <location>
        <begin position="24"/>
        <end position="597"/>
    </location>
</feature>
<protein>
    <submittedName>
        <fullName evidence="4">Envelope fusion protein</fullName>
    </submittedName>
</protein>
<keyword evidence="2" id="KW-0472">Membrane</keyword>
<dbReference type="AlphaFoldDB" id="A0A2S2NUQ6"/>
<keyword evidence="1" id="KW-0175">Coiled coil</keyword>
<keyword evidence="2" id="KW-0812">Transmembrane</keyword>
<proteinExistence type="predicted"/>
<dbReference type="InterPro" id="IPR022048">
    <property type="entry name" value="Envelope_fusion-like"/>
</dbReference>
<evidence type="ECO:0000256" key="3">
    <source>
        <dbReference type="SAM" id="SignalP"/>
    </source>
</evidence>
<keyword evidence="3" id="KW-0732">Signal</keyword>
<feature type="transmembrane region" description="Helical" evidence="2">
    <location>
        <begin position="557"/>
        <end position="575"/>
    </location>
</feature>
<dbReference type="EMBL" id="GGMR01008153">
    <property type="protein sequence ID" value="MBY20772.1"/>
    <property type="molecule type" value="Transcribed_RNA"/>
</dbReference>
<accession>A0A2S2NUQ6</accession>
<evidence type="ECO:0000313" key="4">
    <source>
        <dbReference type="EMBL" id="MBY20772.1"/>
    </source>
</evidence>
<evidence type="ECO:0000256" key="2">
    <source>
        <dbReference type="SAM" id="Phobius"/>
    </source>
</evidence>
<reference evidence="4" key="1">
    <citation type="submission" date="2018-04" db="EMBL/GenBank/DDBJ databases">
        <title>Transcriptome of Schizaphis graminum biotype I.</title>
        <authorList>
            <person name="Scully E.D."/>
            <person name="Geib S.M."/>
            <person name="Palmer N.A."/>
            <person name="Koch K."/>
            <person name="Bradshaw J."/>
            <person name="Heng-Moss T."/>
            <person name="Sarath G."/>
        </authorList>
    </citation>
    <scope>NUCLEOTIDE SEQUENCE</scope>
</reference>
<keyword evidence="2" id="KW-1133">Transmembrane helix</keyword>
<evidence type="ECO:0000256" key="1">
    <source>
        <dbReference type="SAM" id="Coils"/>
    </source>
</evidence>
<feature type="signal peptide" evidence="3">
    <location>
        <begin position="1"/>
        <end position="23"/>
    </location>
</feature>
<dbReference type="Pfam" id="PF12259">
    <property type="entry name" value="Baculo_F"/>
    <property type="match status" value="1"/>
</dbReference>